<keyword evidence="3" id="KW-1185">Reference proteome</keyword>
<reference evidence="2" key="1">
    <citation type="journal article" date="2020" name="Fungal Divers.">
        <title>Resolving the Mortierellaceae phylogeny through synthesis of multi-gene phylogenetics and phylogenomics.</title>
        <authorList>
            <person name="Vandepol N."/>
            <person name="Liber J."/>
            <person name="Desiro A."/>
            <person name="Na H."/>
            <person name="Kennedy M."/>
            <person name="Barry K."/>
            <person name="Grigoriev I.V."/>
            <person name="Miller A.N."/>
            <person name="O'Donnell K."/>
            <person name="Stajich J.E."/>
            <person name="Bonito G."/>
        </authorList>
    </citation>
    <scope>NUCLEOTIDE SEQUENCE</scope>
    <source>
        <strain evidence="2">NRRL 6426</strain>
    </source>
</reference>
<proteinExistence type="predicted"/>
<name>A0A9P5VAC7_9FUNG</name>
<evidence type="ECO:0000313" key="2">
    <source>
        <dbReference type="EMBL" id="KAF9149799.1"/>
    </source>
</evidence>
<sequence>MSSHRTTTSSPSSPSTPSKSSAPSLRISILTIVLLLLTTAALTTVSAKGGHFPAAVTDTSGPCIDRCSVIYKNEMTNCMVKFPSPNLDPYGRNNCNLDVANMFQRCSQSCIPAAATFPNSQ</sequence>
<accession>A0A9P5VAC7</accession>
<dbReference type="OrthoDB" id="2397118at2759"/>
<evidence type="ECO:0000256" key="1">
    <source>
        <dbReference type="SAM" id="MobiDB-lite"/>
    </source>
</evidence>
<gene>
    <name evidence="2" type="ORF">BG015_008378</name>
</gene>
<dbReference type="Proteomes" id="UP000748756">
    <property type="component" value="Unassembled WGS sequence"/>
</dbReference>
<evidence type="ECO:0000313" key="3">
    <source>
        <dbReference type="Proteomes" id="UP000748756"/>
    </source>
</evidence>
<feature type="region of interest" description="Disordered" evidence="1">
    <location>
        <begin position="1"/>
        <end position="23"/>
    </location>
</feature>
<dbReference type="AlphaFoldDB" id="A0A9P5VAC7"/>
<protein>
    <submittedName>
        <fullName evidence="2">Uncharacterized protein</fullName>
    </submittedName>
</protein>
<organism evidence="2 3">
    <name type="scientific">Linnemannia schmuckeri</name>
    <dbReference type="NCBI Taxonomy" id="64567"/>
    <lineage>
        <taxon>Eukaryota</taxon>
        <taxon>Fungi</taxon>
        <taxon>Fungi incertae sedis</taxon>
        <taxon>Mucoromycota</taxon>
        <taxon>Mortierellomycotina</taxon>
        <taxon>Mortierellomycetes</taxon>
        <taxon>Mortierellales</taxon>
        <taxon>Mortierellaceae</taxon>
        <taxon>Linnemannia</taxon>
    </lineage>
</organism>
<comment type="caution">
    <text evidence="2">The sequence shown here is derived from an EMBL/GenBank/DDBJ whole genome shotgun (WGS) entry which is preliminary data.</text>
</comment>
<dbReference type="EMBL" id="JAAAUQ010000486">
    <property type="protein sequence ID" value="KAF9149799.1"/>
    <property type="molecule type" value="Genomic_DNA"/>
</dbReference>